<gene>
    <name evidence="1" type="ORF">Clacol_008394</name>
</gene>
<name>A0AAV5AP13_9AGAM</name>
<dbReference type="AlphaFoldDB" id="A0AAV5AP13"/>
<dbReference type="Proteomes" id="UP001050691">
    <property type="component" value="Unassembled WGS sequence"/>
</dbReference>
<evidence type="ECO:0000313" key="2">
    <source>
        <dbReference type="Proteomes" id="UP001050691"/>
    </source>
</evidence>
<accession>A0AAV5AP13</accession>
<protein>
    <submittedName>
        <fullName evidence="1">Uncharacterized protein</fullName>
    </submittedName>
</protein>
<proteinExistence type="predicted"/>
<reference evidence="1" key="1">
    <citation type="submission" date="2021-10" db="EMBL/GenBank/DDBJ databases">
        <title>De novo Genome Assembly of Clathrus columnatus (Basidiomycota, Fungi) Using Illumina and Nanopore Sequence Data.</title>
        <authorList>
            <person name="Ogiso-Tanaka E."/>
            <person name="Itagaki H."/>
            <person name="Hosoya T."/>
            <person name="Hosaka K."/>
        </authorList>
    </citation>
    <scope>NUCLEOTIDE SEQUENCE</scope>
    <source>
        <strain evidence="1">MO-923</strain>
    </source>
</reference>
<evidence type="ECO:0000313" key="1">
    <source>
        <dbReference type="EMBL" id="GJJ14136.1"/>
    </source>
</evidence>
<organism evidence="1 2">
    <name type="scientific">Clathrus columnatus</name>
    <dbReference type="NCBI Taxonomy" id="1419009"/>
    <lineage>
        <taxon>Eukaryota</taxon>
        <taxon>Fungi</taxon>
        <taxon>Dikarya</taxon>
        <taxon>Basidiomycota</taxon>
        <taxon>Agaricomycotina</taxon>
        <taxon>Agaricomycetes</taxon>
        <taxon>Phallomycetidae</taxon>
        <taxon>Phallales</taxon>
        <taxon>Clathraceae</taxon>
        <taxon>Clathrus</taxon>
    </lineage>
</organism>
<comment type="caution">
    <text evidence="1">The sequence shown here is derived from an EMBL/GenBank/DDBJ whole genome shotgun (WGS) entry which is preliminary data.</text>
</comment>
<sequence length="121" mass="13817">MVPISFKIVKERPDILVTYFVIGQFKGKMDKEVARYCGGEHSTHLKDNIRIVKISDFDGGEFEYWDLIMELSPNFLEKLRNCEPINCSTGQTYPSAPKPTVYIVDPGADDRWIDLSKQVTA</sequence>
<dbReference type="EMBL" id="BPWL01000009">
    <property type="protein sequence ID" value="GJJ14136.1"/>
    <property type="molecule type" value="Genomic_DNA"/>
</dbReference>
<keyword evidence="2" id="KW-1185">Reference proteome</keyword>